<dbReference type="Proteomes" id="UP000265515">
    <property type="component" value="Unassembled WGS sequence"/>
</dbReference>
<gene>
    <name evidence="2" type="ORF">CBR_g40252</name>
</gene>
<evidence type="ECO:0000313" key="2">
    <source>
        <dbReference type="EMBL" id="GBG64007.1"/>
    </source>
</evidence>
<dbReference type="AlphaFoldDB" id="A0A388K1V0"/>
<evidence type="ECO:0000313" key="3">
    <source>
        <dbReference type="Proteomes" id="UP000265515"/>
    </source>
</evidence>
<proteinExistence type="predicted"/>
<evidence type="ECO:0000256" key="1">
    <source>
        <dbReference type="SAM" id="MobiDB-lite"/>
    </source>
</evidence>
<sequence>MDDAWPAHAIDPREKTVNGREVTYRVNSHVDRTKVAWLKEHTVTVIFREGARFLRKKVKDDVVRAYEDERTQDGSFDPSTFGRGRVKVESLNVVSYVAKSSAVALWLLERGRDEITLGSTRYVLEFKAWMTKAQLKEQRRQEEESTFWVIAVRVPLDAMFYLEAQIRDAIGPVIRTYPSEPDRQKPTLINLKFDLDPTARPNMKDKIFVVTYEGDTLVVNLASSDTPRCRRCKAFFHEEAQFRRNRQHQNQQSNSQAGQGDTREASVTQQQYRGPLKRGGTGTRADEGGKYARCHTRLSESDVLTRAHSRPGYVLPTSSYHGFPPGMPSTYSAFWSWPTSGLQNQEMNQGGYGMSCMQLGELHTNQGEQNQEGDNPSGGYNVPYAAARTPGMIPVGIVETSLQGGWGRSYGAASPPGGIRLPRLRMREQAGKKYKKVATDEMKDECRQRQFIGKTKNYTR</sequence>
<dbReference type="Gramene" id="GBG64007">
    <property type="protein sequence ID" value="GBG64007"/>
    <property type="gene ID" value="CBR_g40252"/>
</dbReference>
<accession>A0A388K1V0</accession>
<feature type="compositionally biased region" description="Low complexity" evidence="1">
    <location>
        <begin position="248"/>
        <end position="260"/>
    </location>
</feature>
<comment type="caution">
    <text evidence="2">The sequence shown here is derived from an EMBL/GenBank/DDBJ whole genome shotgun (WGS) entry which is preliminary data.</text>
</comment>
<protein>
    <submittedName>
        <fullName evidence="2">Uncharacterized protein</fullName>
    </submittedName>
</protein>
<name>A0A388K1V0_CHABU</name>
<organism evidence="2 3">
    <name type="scientific">Chara braunii</name>
    <name type="common">Braun's stonewort</name>
    <dbReference type="NCBI Taxonomy" id="69332"/>
    <lineage>
        <taxon>Eukaryota</taxon>
        <taxon>Viridiplantae</taxon>
        <taxon>Streptophyta</taxon>
        <taxon>Charophyceae</taxon>
        <taxon>Charales</taxon>
        <taxon>Characeae</taxon>
        <taxon>Chara</taxon>
    </lineage>
</organism>
<dbReference type="EMBL" id="BFEA01000045">
    <property type="protein sequence ID" value="GBG64007.1"/>
    <property type="molecule type" value="Genomic_DNA"/>
</dbReference>
<feature type="region of interest" description="Disordered" evidence="1">
    <location>
        <begin position="243"/>
        <end position="288"/>
    </location>
</feature>
<keyword evidence="3" id="KW-1185">Reference proteome</keyword>
<reference evidence="2 3" key="1">
    <citation type="journal article" date="2018" name="Cell">
        <title>The Chara Genome: Secondary Complexity and Implications for Plant Terrestrialization.</title>
        <authorList>
            <person name="Nishiyama T."/>
            <person name="Sakayama H."/>
            <person name="Vries J.D."/>
            <person name="Buschmann H."/>
            <person name="Saint-Marcoux D."/>
            <person name="Ullrich K.K."/>
            <person name="Haas F.B."/>
            <person name="Vanderstraeten L."/>
            <person name="Becker D."/>
            <person name="Lang D."/>
            <person name="Vosolsobe S."/>
            <person name="Rombauts S."/>
            <person name="Wilhelmsson P.K.I."/>
            <person name="Janitza P."/>
            <person name="Kern R."/>
            <person name="Heyl A."/>
            <person name="Rumpler F."/>
            <person name="Villalobos L.I.A.C."/>
            <person name="Clay J.M."/>
            <person name="Skokan R."/>
            <person name="Toyoda A."/>
            <person name="Suzuki Y."/>
            <person name="Kagoshima H."/>
            <person name="Schijlen E."/>
            <person name="Tajeshwar N."/>
            <person name="Catarino B."/>
            <person name="Hetherington A.J."/>
            <person name="Saltykova A."/>
            <person name="Bonnot C."/>
            <person name="Breuninger H."/>
            <person name="Symeonidi A."/>
            <person name="Radhakrishnan G.V."/>
            <person name="Van Nieuwerburgh F."/>
            <person name="Deforce D."/>
            <person name="Chang C."/>
            <person name="Karol K.G."/>
            <person name="Hedrich R."/>
            <person name="Ulvskov P."/>
            <person name="Glockner G."/>
            <person name="Delwiche C.F."/>
            <person name="Petrasek J."/>
            <person name="Van de Peer Y."/>
            <person name="Friml J."/>
            <person name="Beilby M."/>
            <person name="Dolan L."/>
            <person name="Kohara Y."/>
            <person name="Sugano S."/>
            <person name="Fujiyama A."/>
            <person name="Delaux P.-M."/>
            <person name="Quint M."/>
            <person name="TheiBen G."/>
            <person name="Hagemann M."/>
            <person name="Harholt J."/>
            <person name="Dunand C."/>
            <person name="Zachgo S."/>
            <person name="Langdale J."/>
            <person name="Maumus F."/>
            <person name="Straeten D.V.D."/>
            <person name="Gould S.B."/>
            <person name="Rensing S.A."/>
        </authorList>
    </citation>
    <scope>NUCLEOTIDE SEQUENCE [LARGE SCALE GENOMIC DNA]</scope>
    <source>
        <strain evidence="2 3">S276</strain>
    </source>
</reference>